<dbReference type="InterPro" id="IPR051918">
    <property type="entry name" value="STPP_CPPED1"/>
</dbReference>
<dbReference type="Proteomes" id="UP001165367">
    <property type="component" value="Unassembled WGS sequence"/>
</dbReference>
<keyword evidence="1" id="KW-0732">Signal</keyword>
<feature type="domain" description="Calcineurin-like phosphoesterase" evidence="2">
    <location>
        <begin position="172"/>
        <end position="323"/>
    </location>
</feature>
<dbReference type="InterPro" id="IPR013783">
    <property type="entry name" value="Ig-like_fold"/>
</dbReference>
<feature type="domain" description="Calcineurin-like phosphoesterase C-terminal" evidence="3">
    <location>
        <begin position="344"/>
        <end position="511"/>
    </location>
</feature>
<dbReference type="EMBL" id="JAKLTR010000003">
    <property type="protein sequence ID" value="MCG2614131.1"/>
    <property type="molecule type" value="Genomic_DNA"/>
</dbReference>
<evidence type="ECO:0000313" key="6">
    <source>
        <dbReference type="Proteomes" id="UP001165367"/>
    </source>
</evidence>
<dbReference type="InterPro" id="IPR004843">
    <property type="entry name" value="Calcineurin-like_PHP"/>
</dbReference>
<dbReference type="PANTHER" id="PTHR43143">
    <property type="entry name" value="METALLOPHOSPHOESTERASE, CALCINEURIN SUPERFAMILY"/>
    <property type="match status" value="1"/>
</dbReference>
<feature type="signal peptide" evidence="1">
    <location>
        <begin position="1"/>
        <end position="19"/>
    </location>
</feature>
<dbReference type="SUPFAM" id="SSF56300">
    <property type="entry name" value="Metallo-dependent phosphatases"/>
    <property type="match status" value="1"/>
</dbReference>
<feature type="domain" description="Calcineurin-like phosphoesterase N-terminal" evidence="4">
    <location>
        <begin position="37"/>
        <end position="108"/>
    </location>
</feature>
<feature type="chain" id="PRO_5045915633" evidence="1">
    <location>
        <begin position="20"/>
        <end position="520"/>
    </location>
</feature>
<dbReference type="InterPro" id="IPR029052">
    <property type="entry name" value="Metallo-depent_PP-like"/>
</dbReference>
<organism evidence="5 6">
    <name type="scientific">Terrimonas ginsenosidimutans</name>
    <dbReference type="NCBI Taxonomy" id="2908004"/>
    <lineage>
        <taxon>Bacteria</taxon>
        <taxon>Pseudomonadati</taxon>
        <taxon>Bacteroidota</taxon>
        <taxon>Chitinophagia</taxon>
        <taxon>Chitinophagales</taxon>
        <taxon>Chitinophagaceae</taxon>
        <taxon>Terrimonas</taxon>
    </lineage>
</organism>
<dbReference type="SUPFAM" id="SSF117074">
    <property type="entry name" value="Hypothetical protein PA1324"/>
    <property type="match status" value="1"/>
</dbReference>
<sequence>MIKLAAVLISTGISLAAVAQSSVSGYVYADVNGNGKKDKNEKGIAGVGVSNGQDVATTDASGKYTLPVGSDNIIFVIKPSAYTLPVTAKKLPVFYYNHKPSGSPADFKYKGVAPTGPLPKSVDFALLPGTVLKDFSSLIFGDPQPYTAEEVEYYAKGVVAEVEGIKNMQFGLSLGDLVGDSLDLHSPYIDATQKVGLPWFNVMGNHDMNYEAKADSLSDETFEKNFGPANYSFNYGDVHFIILDDILYPDPRDGKSYWGGFREDQFRFLENDLKLVPKDKLVVLAFHIPLRGTEESFNMSHRKRLFDLLNDYPNTLSLSAHTHLQRNDLFTEKEGWLRAKPHHEYNAATTSGDWYSGSFNDKGVPVSTMRDGTPKGYSFIHFKGNQYTIDFKVVGRDPDYQISVYVPKNTNGKKPTTSTVYANFFMGNETTPVDIRFNGGKWQKMKFSKSFDPYYVASMVQWDYADSLLGNRRPSLPVESTHLWELAVPRNLKPGQHKIEVRAKDMYGREFTTTQVFAVK</sequence>
<protein>
    <submittedName>
        <fullName evidence="5">Calcineurin-like phosphoesterase family protein</fullName>
    </submittedName>
</protein>
<reference evidence="5" key="1">
    <citation type="submission" date="2022-01" db="EMBL/GenBank/DDBJ databases">
        <authorList>
            <person name="Jo J.-H."/>
            <person name="Im W.-T."/>
        </authorList>
    </citation>
    <scope>NUCLEOTIDE SEQUENCE</scope>
    <source>
        <strain evidence="5">NA20</strain>
    </source>
</reference>
<dbReference type="InterPro" id="IPR032285">
    <property type="entry name" value="Metallophos_N"/>
</dbReference>
<evidence type="ECO:0000259" key="3">
    <source>
        <dbReference type="Pfam" id="PF16370"/>
    </source>
</evidence>
<evidence type="ECO:0000259" key="2">
    <source>
        <dbReference type="Pfam" id="PF00149"/>
    </source>
</evidence>
<keyword evidence="6" id="KW-1185">Reference proteome</keyword>
<dbReference type="Gene3D" id="2.60.40.10">
    <property type="entry name" value="Immunoglobulins"/>
    <property type="match status" value="1"/>
</dbReference>
<dbReference type="Pfam" id="PF00149">
    <property type="entry name" value="Metallophos"/>
    <property type="match status" value="1"/>
</dbReference>
<dbReference type="Gene3D" id="3.60.21.10">
    <property type="match status" value="1"/>
</dbReference>
<gene>
    <name evidence="5" type="ORF">LZZ85_07555</name>
</gene>
<dbReference type="Pfam" id="PF16371">
    <property type="entry name" value="MetallophosN"/>
    <property type="match status" value="1"/>
</dbReference>
<evidence type="ECO:0000259" key="4">
    <source>
        <dbReference type="Pfam" id="PF16371"/>
    </source>
</evidence>
<evidence type="ECO:0000313" key="5">
    <source>
        <dbReference type="EMBL" id="MCG2614131.1"/>
    </source>
</evidence>
<dbReference type="InterPro" id="IPR032288">
    <property type="entry name" value="Metallophos_C"/>
</dbReference>
<name>A0ABS9KP98_9BACT</name>
<dbReference type="Pfam" id="PF16370">
    <property type="entry name" value="MetallophosC"/>
    <property type="match status" value="1"/>
</dbReference>
<evidence type="ECO:0000256" key="1">
    <source>
        <dbReference type="SAM" id="SignalP"/>
    </source>
</evidence>
<proteinExistence type="predicted"/>
<accession>A0ABS9KP98</accession>
<dbReference type="RefSeq" id="WP_237870244.1">
    <property type="nucleotide sequence ID" value="NZ_JAKLTR010000003.1"/>
</dbReference>
<comment type="caution">
    <text evidence="5">The sequence shown here is derived from an EMBL/GenBank/DDBJ whole genome shotgun (WGS) entry which is preliminary data.</text>
</comment>
<dbReference type="PANTHER" id="PTHR43143:SF6">
    <property type="entry name" value="BLL3016 PROTEIN"/>
    <property type="match status" value="1"/>
</dbReference>